<protein>
    <submittedName>
        <fullName evidence="1">Uncharacterized protein</fullName>
    </submittedName>
</protein>
<accession>A0AAE6W0N5</accession>
<organism evidence="1 2">
    <name type="scientific">Akkermansia massiliensis</name>
    <dbReference type="NCBI Taxonomy" id="2927224"/>
    <lineage>
        <taxon>Bacteria</taxon>
        <taxon>Pseudomonadati</taxon>
        <taxon>Verrucomicrobiota</taxon>
        <taxon>Verrucomicrobiia</taxon>
        <taxon>Verrucomicrobiales</taxon>
        <taxon>Akkermansiaceae</taxon>
        <taxon>Akkermansia</taxon>
    </lineage>
</organism>
<dbReference type="EMBL" id="CP029701">
    <property type="protein sequence ID" value="QHV62023.1"/>
    <property type="molecule type" value="Genomic_DNA"/>
</dbReference>
<dbReference type="AlphaFoldDB" id="A0AAE6W0N5"/>
<evidence type="ECO:0000313" key="1">
    <source>
        <dbReference type="EMBL" id="QHV62023.1"/>
    </source>
</evidence>
<dbReference type="Proteomes" id="UP000642553">
    <property type="component" value="Chromosome"/>
</dbReference>
<evidence type="ECO:0000313" key="2">
    <source>
        <dbReference type="Proteomes" id="UP000642553"/>
    </source>
</evidence>
<gene>
    <name evidence="1" type="ORF">DMI76_00905</name>
</gene>
<sequence length="160" mass="17633">MRCYQEAMMRLDATERAALYMGLNGEDVAELLELVEKATGNAVTPRQMMLNLQVVKDGSKSAAQAARLAQHETILKNRGAGRAAAPVSPEQAMMAAVADVLPEEELKEQKKQVAVKDAHHIATLMAEFLEADLHKYLPGNDREAFCLLLNDFQKVIKEGK</sequence>
<proteinExistence type="predicted"/>
<reference evidence="1" key="1">
    <citation type="submission" date="2018-05" db="EMBL/GenBank/DDBJ databases">
        <title>Complete genome sequnece of Akkermansia muciniphila EB-AMDK-40.</title>
        <authorList>
            <person name="Nam Y.-D."/>
            <person name="Chung W.-H."/>
            <person name="Park Y.S."/>
            <person name="Kang J."/>
        </authorList>
    </citation>
    <scope>NUCLEOTIDE SEQUENCE</scope>
    <source>
        <strain evidence="1">EB-AMDK-40</strain>
    </source>
</reference>
<name>A0AAE6W0N5_9BACT</name>